<dbReference type="PANTHER" id="PTHR45633">
    <property type="entry name" value="60 KDA HEAT SHOCK PROTEIN, MITOCHONDRIAL"/>
    <property type="match status" value="1"/>
</dbReference>
<dbReference type="InterPro" id="IPR027413">
    <property type="entry name" value="GROEL-like_equatorial_sf"/>
</dbReference>
<name>A0A485PAT8_LYNPA</name>
<feature type="non-terminal residue" evidence="3">
    <location>
        <position position="1"/>
    </location>
</feature>
<dbReference type="GO" id="GO:0140662">
    <property type="term" value="F:ATP-dependent protein folding chaperone"/>
    <property type="evidence" value="ECO:0007669"/>
    <property type="project" value="InterPro"/>
</dbReference>
<keyword evidence="4" id="KW-1185">Reference proteome</keyword>
<dbReference type="GO" id="GO:0042026">
    <property type="term" value="P:protein refolding"/>
    <property type="evidence" value="ECO:0007669"/>
    <property type="project" value="InterPro"/>
</dbReference>
<keyword evidence="2" id="KW-0143">Chaperone</keyword>
<accession>A0A485PAT8</accession>
<dbReference type="Gene3D" id="1.10.560.10">
    <property type="entry name" value="GroEL-like equatorial domain"/>
    <property type="match status" value="1"/>
</dbReference>
<reference evidence="3 4" key="1">
    <citation type="submission" date="2019-01" db="EMBL/GenBank/DDBJ databases">
        <authorList>
            <person name="Alioto T."/>
            <person name="Alioto T."/>
        </authorList>
    </citation>
    <scope>NUCLEOTIDE SEQUENCE [LARGE SCALE GENOMIC DNA]</scope>
</reference>
<gene>
    <name evidence="3" type="ORF">LYPA_23C009142</name>
</gene>
<evidence type="ECO:0000256" key="2">
    <source>
        <dbReference type="ARBA" id="ARBA00023186"/>
    </source>
</evidence>
<evidence type="ECO:0000256" key="1">
    <source>
        <dbReference type="ARBA" id="ARBA00006607"/>
    </source>
</evidence>
<organism evidence="3 4">
    <name type="scientific">Lynx pardinus</name>
    <name type="common">Iberian lynx</name>
    <name type="synonym">Felis pardina</name>
    <dbReference type="NCBI Taxonomy" id="191816"/>
    <lineage>
        <taxon>Eukaryota</taxon>
        <taxon>Metazoa</taxon>
        <taxon>Chordata</taxon>
        <taxon>Craniata</taxon>
        <taxon>Vertebrata</taxon>
        <taxon>Euteleostomi</taxon>
        <taxon>Mammalia</taxon>
        <taxon>Eutheria</taxon>
        <taxon>Laurasiatheria</taxon>
        <taxon>Carnivora</taxon>
        <taxon>Feliformia</taxon>
        <taxon>Felidae</taxon>
        <taxon>Felinae</taxon>
        <taxon>Lynx</taxon>
    </lineage>
</organism>
<sequence length="59" mass="6456">FEKINKGANPVEIKRGVMLAVDAIIAEVKKQSKPVTTPEEISQIATISANGDKYVQHHL</sequence>
<protein>
    <submittedName>
        <fullName evidence="3">60 kDa heat shock</fullName>
    </submittedName>
</protein>
<dbReference type="EMBL" id="CAAGRJ010033579">
    <property type="protein sequence ID" value="VFV43265.1"/>
    <property type="molecule type" value="Genomic_DNA"/>
</dbReference>
<keyword evidence="3" id="KW-0346">Stress response</keyword>
<proteinExistence type="inferred from homology"/>
<dbReference type="AlphaFoldDB" id="A0A485PAT8"/>
<evidence type="ECO:0000313" key="4">
    <source>
        <dbReference type="Proteomes" id="UP000386466"/>
    </source>
</evidence>
<evidence type="ECO:0000313" key="3">
    <source>
        <dbReference type="EMBL" id="VFV43265.1"/>
    </source>
</evidence>
<dbReference type="Proteomes" id="UP000386466">
    <property type="component" value="Unassembled WGS sequence"/>
</dbReference>
<dbReference type="InterPro" id="IPR001844">
    <property type="entry name" value="Cpn60/GroEL"/>
</dbReference>
<dbReference type="SUPFAM" id="SSF48592">
    <property type="entry name" value="GroEL equatorial domain-like"/>
    <property type="match status" value="1"/>
</dbReference>
<comment type="similarity">
    <text evidence="1">Belongs to the chaperonin (HSP60) family.</text>
</comment>
<dbReference type="InterPro" id="IPR027410">
    <property type="entry name" value="TCP-1-like_intermed_sf"/>
</dbReference>
<dbReference type="GO" id="GO:0005832">
    <property type="term" value="C:chaperonin-containing T-complex"/>
    <property type="evidence" value="ECO:0007669"/>
    <property type="project" value="UniProtKB-ARBA"/>
</dbReference>
<dbReference type="Gene3D" id="3.30.260.10">
    <property type="entry name" value="TCP-1-like chaperonin intermediate domain"/>
    <property type="match status" value="1"/>
</dbReference>